<accession>A0A3L8G8X9</accession>
<dbReference type="EMBL" id="QLQD01000089">
    <property type="protein sequence ID" value="RLU54212.1"/>
    <property type="molecule type" value="Genomic_DNA"/>
</dbReference>
<evidence type="ECO:0000313" key="1">
    <source>
        <dbReference type="EMBL" id="RLU54212.1"/>
    </source>
</evidence>
<evidence type="ECO:0000313" key="2">
    <source>
        <dbReference type="Proteomes" id="UP000269148"/>
    </source>
</evidence>
<organism evidence="1 2">
    <name type="scientific">Streptococcus iniae</name>
    <name type="common">Streptococcus shiloi</name>
    <dbReference type="NCBI Taxonomy" id="1346"/>
    <lineage>
        <taxon>Bacteria</taxon>
        <taxon>Bacillati</taxon>
        <taxon>Bacillota</taxon>
        <taxon>Bacilli</taxon>
        <taxon>Lactobacillales</taxon>
        <taxon>Streptococcaceae</taxon>
        <taxon>Streptococcus</taxon>
    </lineage>
</organism>
<gene>
    <name evidence="1" type="ORF">DIY07_10970</name>
</gene>
<dbReference type="AlphaFoldDB" id="A0A3L8G8X9"/>
<name>A0A3L8G8X9_STRIN</name>
<proteinExistence type="predicted"/>
<reference evidence="1 2" key="1">
    <citation type="submission" date="2018-06" db="EMBL/GenBank/DDBJ databases">
        <title>Mutators as drivers of adaptation in pathogenic bacteria and a risk factor for host jumps and vaccine escape.</title>
        <authorList>
            <person name="Barnes A.C."/>
            <person name="Silayeva O."/>
        </authorList>
    </citation>
    <scope>NUCLEOTIDE SEQUENCE [LARGE SCALE GENOMIC DNA]</scope>
    <source>
        <strain evidence="1 2">QMA0445</strain>
    </source>
</reference>
<sequence length="177" mass="19350">MTYGYVLENGQIKIIDTYLSAEVKATRKVMGNFYKHKKKLQKSGKGLTTNEKIFLDAEQATVIASGLVATAETALDEVKSSAQTALEKAEELYNSTKEMPFGIVELNDAELAEAYAAGGVSYASIVTKTDTHFDKKVTKAEAIVTAYTTLKSDIQRGISEMLAKDSELAGDFKEWES</sequence>
<dbReference type="OrthoDB" id="2365336at2"/>
<comment type="caution">
    <text evidence="1">The sequence shown here is derived from an EMBL/GenBank/DDBJ whole genome shotgun (WGS) entry which is preliminary data.</text>
</comment>
<dbReference type="Proteomes" id="UP000269148">
    <property type="component" value="Unassembled WGS sequence"/>
</dbReference>
<protein>
    <submittedName>
        <fullName evidence="1">Uncharacterized protein</fullName>
    </submittedName>
</protein>